<dbReference type="Pfam" id="PF00144">
    <property type="entry name" value="Beta-lactamase"/>
    <property type="match status" value="1"/>
</dbReference>
<organism evidence="2 3">
    <name type="scientific">Dethiobacter alkaliphilus AHT 1</name>
    <dbReference type="NCBI Taxonomy" id="555088"/>
    <lineage>
        <taxon>Bacteria</taxon>
        <taxon>Bacillati</taxon>
        <taxon>Bacillota</taxon>
        <taxon>Dethiobacteria</taxon>
        <taxon>Dethiobacterales</taxon>
        <taxon>Dethiobacteraceae</taxon>
        <taxon>Dethiobacter</taxon>
    </lineage>
</organism>
<dbReference type="STRING" id="555088.DealDRAFT_0558"/>
<keyword evidence="3" id="KW-1185">Reference proteome</keyword>
<dbReference type="AlphaFoldDB" id="C0GDA7"/>
<feature type="domain" description="Beta-lactamase-related" evidence="1">
    <location>
        <begin position="20"/>
        <end position="344"/>
    </location>
</feature>
<gene>
    <name evidence="2" type="ORF">DealDRAFT_0558</name>
</gene>
<evidence type="ECO:0000313" key="2">
    <source>
        <dbReference type="EMBL" id="EEG78628.1"/>
    </source>
</evidence>
<dbReference type="SUPFAM" id="SSF56601">
    <property type="entry name" value="beta-lactamase/transpeptidase-like"/>
    <property type="match status" value="1"/>
</dbReference>
<name>C0GDA7_DETAL</name>
<dbReference type="PANTHER" id="PTHR43283">
    <property type="entry name" value="BETA-LACTAMASE-RELATED"/>
    <property type="match status" value="1"/>
</dbReference>
<protein>
    <submittedName>
        <fullName evidence="2">Beta-lactamase</fullName>
    </submittedName>
</protein>
<dbReference type="Gene3D" id="3.40.710.10">
    <property type="entry name" value="DD-peptidase/beta-lactamase superfamily"/>
    <property type="match status" value="1"/>
</dbReference>
<proteinExistence type="predicted"/>
<dbReference type="InterPro" id="IPR050789">
    <property type="entry name" value="Diverse_Enzym_Activities"/>
</dbReference>
<comment type="caution">
    <text evidence="2">The sequence shown here is derived from an EMBL/GenBank/DDBJ whole genome shotgun (WGS) entry which is preliminary data.</text>
</comment>
<dbReference type="eggNOG" id="COG1680">
    <property type="taxonomic scope" value="Bacteria"/>
</dbReference>
<dbReference type="EMBL" id="ACJM01000002">
    <property type="protein sequence ID" value="EEG78628.1"/>
    <property type="molecule type" value="Genomic_DNA"/>
</dbReference>
<evidence type="ECO:0000259" key="1">
    <source>
        <dbReference type="Pfam" id="PF00144"/>
    </source>
</evidence>
<reference evidence="2 3" key="1">
    <citation type="submission" date="2009-02" db="EMBL/GenBank/DDBJ databases">
        <title>Sequencing of the draft genome and assembly of Dethiobacter alkaliphilus AHT 1.</title>
        <authorList>
            <consortium name="US DOE Joint Genome Institute (JGI-PGF)"/>
            <person name="Lucas S."/>
            <person name="Copeland A."/>
            <person name="Lapidus A."/>
            <person name="Glavina del Rio T."/>
            <person name="Dalin E."/>
            <person name="Tice H."/>
            <person name="Bruce D."/>
            <person name="Goodwin L."/>
            <person name="Pitluck S."/>
            <person name="Larimer F."/>
            <person name="Land M.L."/>
            <person name="Hauser L."/>
            <person name="Muyzer G."/>
        </authorList>
    </citation>
    <scope>NUCLEOTIDE SEQUENCE [LARGE SCALE GENOMIC DNA]</scope>
    <source>
        <strain evidence="2 3">AHT 1</strain>
    </source>
</reference>
<evidence type="ECO:0000313" key="3">
    <source>
        <dbReference type="Proteomes" id="UP000006443"/>
    </source>
</evidence>
<sequence length="361" mass="40611">MFFKGVRKMEERVNESLLENVVNNMARNRNVLGAVLCVEKGDGSFSWTGGAGNMQEGHRYFITSVTKLYTTAMILRLRAEGLLRLDDKLSKFFSDEILDGLHHYNGIDYSREITVTHLLANTSGLPDYLSYKVNGNTADSELFNKGIDQSWPLEKVLEATKSLRPKFIPGQKGKVLYSNTNYRLLGSVIEKIAGMRIDAVFQKYIFDELNLIDTYAYSNVKDNTPAPMYFQLQAIQIPNCMASVTAEGGIVSTAKETMAVLKGFFNGQFFPASYLEELKKWNFILFPYQFHFGIGLEKLWVPRLLSPVKPINEILGFWGSSGAFAFFNPDKDLYFTGTVNQSNGLGHKAAFKAMLKIIKSA</sequence>
<dbReference type="Proteomes" id="UP000006443">
    <property type="component" value="Unassembled WGS sequence"/>
</dbReference>
<accession>C0GDA7</accession>
<dbReference type="InterPro" id="IPR012338">
    <property type="entry name" value="Beta-lactam/transpept-like"/>
</dbReference>
<dbReference type="InterPro" id="IPR001466">
    <property type="entry name" value="Beta-lactam-related"/>
</dbReference>